<dbReference type="GeneID" id="109133019"/>
<accession>A0ABM1RQ10</accession>
<dbReference type="Proteomes" id="UP000694864">
    <property type="component" value="Chromosome 5"/>
</dbReference>
<reference evidence="1" key="1">
    <citation type="journal article" date="2014" name="Nat. Commun.">
        <title>The emerging biofuel crop Camelina sativa retains a highly undifferentiated hexaploid genome structure.</title>
        <authorList>
            <person name="Kagale S."/>
            <person name="Koh C."/>
            <person name="Nixon J."/>
            <person name="Bollina V."/>
            <person name="Clarke W.E."/>
            <person name="Tuteja R."/>
            <person name="Spillane C."/>
            <person name="Robinson S.J."/>
            <person name="Links M.G."/>
            <person name="Clarke C."/>
            <person name="Higgins E.E."/>
            <person name="Huebert T."/>
            <person name="Sharpe A.G."/>
            <person name="Parkin I.A."/>
        </authorList>
    </citation>
    <scope>NUCLEOTIDE SEQUENCE [LARGE SCALE GENOMIC DNA]</scope>
    <source>
        <strain evidence="1">cv. DH55</strain>
    </source>
</reference>
<proteinExistence type="predicted"/>
<reference evidence="2" key="2">
    <citation type="submission" date="2025-08" db="UniProtKB">
        <authorList>
            <consortium name="RefSeq"/>
        </authorList>
    </citation>
    <scope>IDENTIFICATION</scope>
    <source>
        <tissue evidence="2">Leaf</tissue>
    </source>
</reference>
<protein>
    <submittedName>
        <fullName evidence="2">Uncharacterized protein LOC109133019</fullName>
    </submittedName>
</protein>
<evidence type="ECO:0000313" key="1">
    <source>
        <dbReference type="Proteomes" id="UP000694864"/>
    </source>
</evidence>
<name>A0ABM1RQ10_CAMSA</name>
<organism evidence="1 2">
    <name type="scientific">Camelina sativa</name>
    <name type="common">False flax</name>
    <name type="synonym">Myagrum sativum</name>
    <dbReference type="NCBI Taxonomy" id="90675"/>
    <lineage>
        <taxon>Eukaryota</taxon>
        <taxon>Viridiplantae</taxon>
        <taxon>Streptophyta</taxon>
        <taxon>Embryophyta</taxon>
        <taxon>Tracheophyta</taxon>
        <taxon>Spermatophyta</taxon>
        <taxon>Magnoliopsida</taxon>
        <taxon>eudicotyledons</taxon>
        <taxon>Gunneridae</taxon>
        <taxon>Pentapetalae</taxon>
        <taxon>rosids</taxon>
        <taxon>malvids</taxon>
        <taxon>Brassicales</taxon>
        <taxon>Brassicaceae</taxon>
        <taxon>Camelineae</taxon>
        <taxon>Camelina</taxon>
    </lineage>
</organism>
<dbReference type="RefSeq" id="XP_019101098.1">
    <property type="nucleotide sequence ID" value="XM_019245553.1"/>
</dbReference>
<evidence type="ECO:0000313" key="2">
    <source>
        <dbReference type="RefSeq" id="XP_019101098.1"/>
    </source>
</evidence>
<sequence>MSGKSSVTKYSRPDENQTLLDYTEMLQDHKLSKLERHMNIHTTRSRGGSLVEEVIEKLERFKVRTVNILVGGDDEEQKK</sequence>
<keyword evidence="1" id="KW-1185">Reference proteome</keyword>
<gene>
    <name evidence="2" type="primary">LOC109133019</name>
</gene>